<comment type="similarity">
    <text evidence="1">Belongs to the ATP-dependent AMP-binding enzyme family.</text>
</comment>
<dbReference type="VEuPathDB" id="FungiDB:AB675_1793"/>
<dbReference type="GO" id="GO:0006631">
    <property type="term" value="P:fatty acid metabolic process"/>
    <property type="evidence" value="ECO:0007669"/>
    <property type="project" value="TreeGrafter"/>
</dbReference>
<dbReference type="InterPro" id="IPR042099">
    <property type="entry name" value="ANL_N_sf"/>
</dbReference>
<dbReference type="PROSITE" id="PS00455">
    <property type="entry name" value="AMP_BINDING"/>
    <property type="match status" value="1"/>
</dbReference>
<dbReference type="Gene3D" id="3.40.50.12780">
    <property type="entry name" value="N-terminal domain of ligase-like"/>
    <property type="match status" value="1"/>
</dbReference>
<evidence type="ECO:0000256" key="1">
    <source>
        <dbReference type="ARBA" id="ARBA00006432"/>
    </source>
</evidence>
<dbReference type="EMBL" id="LFJN01000006">
    <property type="protein sequence ID" value="KPI42759.1"/>
    <property type="molecule type" value="Genomic_DNA"/>
</dbReference>
<dbReference type="Pfam" id="PF23562">
    <property type="entry name" value="AMP-binding_C_3"/>
    <property type="match status" value="1"/>
</dbReference>
<dbReference type="InterPro" id="IPR001763">
    <property type="entry name" value="Rhodanese-like_dom"/>
</dbReference>
<organism evidence="3 4">
    <name type="scientific">Cyphellophora attinorum</name>
    <dbReference type="NCBI Taxonomy" id="1664694"/>
    <lineage>
        <taxon>Eukaryota</taxon>
        <taxon>Fungi</taxon>
        <taxon>Dikarya</taxon>
        <taxon>Ascomycota</taxon>
        <taxon>Pezizomycotina</taxon>
        <taxon>Eurotiomycetes</taxon>
        <taxon>Chaetothyriomycetidae</taxon>
        <taxon>Chaetothyriales</taxon>
        <taxon>Cyphellophoraceae</taxon>
        <taxon>Cyphellophora</taxon>
    </lineage>
</organism>
<evidence type="ECO:0000313" key="3">
    <source>
        <dbReference type="EMBL" id="KPI42759.1"/>
    </source>
</evidence>
<accession>A0A0N0NPN7</accession>
<keyword evidence="4" id="KW-1185">Reference proteome</keyword>
<sequence>MAFETSSNFAEYLETSFSDDLQRKIIAFPDGHQATSGFRYYTKKELVDFSHKAAAYLISNGIPIRTAGEPPLRVTSLAYGTLEWVACFYAIVRMGHAIVNLSPRLPEDYVHGLLVKSKTDILVTDRLEQLSIKLHSIAMPSEAEILEQPLKPEAELFCPHTVIQPDDIFIVLHSSGSTSVPKLFPMKQLEWLGRVANIRKILQPSMSAWNASATYNFGGLIILSLAPSHKGVSYLENDRTNFTHETALDFLRESKPNYLSITPWTLTMLASTAEGISLLTKVDIVMLFGAVCTDALGDRLVAEGVNFYSLYALTETSVLGTSPQPRKTGDKNWQWISIHPPKKDHLEMRQLPGSPDLWQMYCLPGCPEVIDTVKDKDGSFCTGDLFVQHPTLKGRWKVVGRQDDQFKIYQRDRQSIVNAIAYEAVIYPPNEDIVDEVVLFGQGKGKLGLLVFAEDVGEGSSRRHEVERRIWETIEKDVNNGQLPTPIERKMILIVDTERTSLPQTAKKNLIRPQVYLKFQDLIEKAYAGAEQTNGVHKESNGTH</sequence>
<dbReference type="GeneID" id="28733591"/>
<evidence type="ECO:0000259" key="2">
    <source>
        <dbReference type="PROSITE" id="PS50206"/>
    </source>
</evidence>
<gene>
    <name evidence="3" type="ORF">AB675_1793</name>
</gene>
<reference evidence="3 4" key="1">
    <citation type="submission" date="2015-06" db="EMBL/GenBank/DDBJ databases">
        <title>Draft genome of the ant-associated black yeast Phialophora attae CBS 131958.</title>
        <authorList>
            <person name="Moreno L.F."/>
            <person name="Stielow B.J."/>
            <person name="de Hoog S."/>
            <person name="Vicente V.A."/>
            <person name="Weiss V.A."/>
            <person name="de Vries M."/>
            <person name="Cruz L.M."/>
            <person name="Souza E.M."/>
        </authorList>
    </citation>
    <scope>NUCLEOTIDE SEQUENCE [LARGE SCALE GENOMIC DNA]</scope>
    <source>
        <strain evidence="3 4">CBS 131958</strain>
    </source>
</reference>
<name>A0A0N0NPN7_9EURO</name>
<dbReference type="PANTHER" id="PTHR43201">
    <property type="entry name" value="ACYL-COA SYNTHETASE"/>
    <property type="match status" value="1"/>
</dbReference>
<dbReference type="InterPro" id="IPR000873">
    <property type="entry name" value="AMP-dep_synth/lig_dom"/>
</dbReference>
<feature type="domain" description="Rhodanese" evidence="2">
    <location>
        <begin position="50"/>
        <end position="93"/>
    </location>
</feature>
<proteinExistence type="inferred from homology"/>
<dbReference type="PROSITE" id="PS50206">
    <property type="entry name" value="RHODANESE_3"/>
    <property type="match status" value="1"/>
</dbReference>
<dbReference type="Proteomes" id="UP000038010">
    <property type="component" value="Unassembled WGS sequence"/>
</dbReference>
<dbReference type="AlphaFoldDB" id="A0A0N0NPN7"/>
<dbReference type="Pfam" id="PF00501">
    <property type="entry name" value="AMP-binding"/>
    <property type="match status" value="1"/>
</dbReference>
<dbReference type="PANTHER" id="PTHR43201:SF8">
    <property type="entry name" value="ACYL-COA SYNTHETASE FAMILY MEMBER 3"/>
    <property type="match status" value="1"/>
</dbReference>
<protein>
    <recommendedName>
        <fullName evidence="2">Rhodanese domain-containing protein</fullName>
    </recommendedName>
</protein>
<dbReference type="InterPro" id="IPR020845">
    <property type="entry name" value="AMP-binding_CS"/>
</dbReference>
<dbReference type="OrthoDB" id="429813at2759"/>
<comment type="caution">
    <text evidence="3">The sequence shown here is derived from an EMBL/GenBank/DDBJ whole genome shotgun (WGS) entry which is preliminary data.</text>
</comment>
<dbReference type="SUPFAM" id="SSF56801">
    <property type="entry name" value="Acetyl-CoA synthetase-like"/>
    <property type="match status" value="1"/>
</dbReference>
<dbReference type="STRING" id="1664694.A0A0N0NPN7"/>
<dbReference type="GO" id="GO:0031956">
    <property type="term" value="F:medium-chain fatty acid-CoA ligase activity"/>
    <property type="evidence" value="ECO:0007669"/>
    <property type="project" value="TreeGrafter"/>
</dbReference>
<dbReference type="RefSeq" id="XP_018002722.1">
    <property type="nucleotide sequence ID" value="XM_018141711.1"/>
</dbReference>
<evidence type="ECO:0000313" key="4">
    <source>
        <dbReference type="Proteomes" id="UP000038010"/>
    </source>
</evidence>